<dbReference type="InterPro" id="IPR005829">
    <property type="entry name" value="Sugar_transporter_CS"/>
</dbReference>
<protein>
    <submittedName>
        <fullName evidence="7">Aromatic acid/H+ symport family MFS transporter</fullName>
    </submittedName>
</protein>
<feature type="domain" description="Major facilitator superfamily (MFS) profile" evidence="6">
    <location>
        <begin position="23"/>
        <end position="452"/>
    </location>
</feature>
<dbReference type="Gene3D" id="1.20.1250.20">
    <property type="entry name" value="MFS general substrate transporter like domains"/>
    <property type="match status" value="2"/>
</dbReference>
<dbReference type="PROSITE" id="PS50850">
    <property type="entry name" value="MFS"/>
    <property type="match status" value="1"/>
</dbReference>
<evidence type="ECO:0000313" key="8">
    <source>
        <dbReference type="Proteomes" id="UP000502677"/>
    </source>
</evidence>
<feature type="transmembrane region" description="Helical" evidence="5">
    <location>
        <begin position="270"/>
        <end position="289"/>
    </location>
</feature>
<organism evidence="7 8">
    <name type="scientific">Leucobacter viscericola</name>
    <dbReference type="NCBI Taxonomy" id="2714935"/>
    <lineage>
        <taxon>Bacteria</taxon>
        <taxon>Bacillati</taxon>
        <taxon>Actinomycetota</taxon>
        <taxon>Actinomycetes</taxon>
        <taxon>Micrococcales</taxon>
        <taxon>Microbacteriaceae</taxon>
        <taxon>Leucobacter</taxon>
    </lineage>
</organism>
<dbReference type="PROSITE" id="PS00216">
    <property type="entry name" value="SUGAR_TRANSPORT_1"/>
    <property type="match status" value="1"/>
</dbReference>
<feature type="transmembrane region" description="Helical" evidence="5">
    <location>
        <begin position="92"/>
        <end position="112"/>
    </location>
</feature>
<feature type="transmembrane region" description="Helical" evidence="5">
    <location>
        <begin position="118"/>
        <end position="139"/>
    </location>
</feature>
<evidence type="ECO:0000256" key="4">
    <source>
        <dbReference type="ARBA" id="ARBA00023136"/>
    </source>
</evidence>
<dbReference type="SUPFAM" id="SSF103473">
    <property type="entry name" value="MFS general substrate transporter"/>
    <property type="match status" value="1"/>
</dbReference>
<dbReference type="PANTHER" id="PTHR23508">
    <property type="entry name" value="CARBOXYLIC ACID TRANSPORTER PROTEIN HOMOLOG"/>
    <property type="match status" value="1"/>
</dbReference>
<reference evidence="7 8" key="1">
    <citation type="submission" date="2020-03" db="EMBL/GenBank/DDBJ databases">
        <title>Leucobacter sp. nov., isolated from beetles.</title>
        <authorList>
            <person name="Hyun D.-W."/>
            <person name="Bae J.-W."/>
        </authorList>
    </citation>
    <scope>NUCLEOTIDE SEQUENCE [LARGE SCALE GENOMIC DNA]</scope>
    <source>
        <strain evidence="7 8">HDW9C</strain>
    </source>
</reference>
<dbReference type="InterPro" id="IPR036259">
    <property type="entry name" value="MFS_trans_sf"/>
</dbReference>
<feature type="transmembrane region" description="Helical" evidence="5">
    <location>
        <begin position="194"/>
        <end position="213"/>
    </location>
</feature>
<dbReference type="Proteomes" id="UP000502677">
    <property type="component" value="Chromosome"/>
</dbReference>
<evidence type="ECO:0000259" key="6">
    <source>
        <dbReference type="PROSITE" id="PS50850"/>
    </source>
</evidence>
<feature type="transmembrane region" description="Helical" evidence="5">
    <location>
        <begin position="338"/>
        <end position="356"/>
    </location>
</feature>
<feature type="transmembrane region" description="Helical" evidence="5">
    <location>
        <begin position="362"/>
        <end position="385"/>
    </location>
</feature>
<evidence type="ECO:0000256" key="3">
    <source>
        <dbReference type="ARBA" id="ARBA00022989"/>
    </source>
</evidence>
<keyword evidence="4 5" id="KW-0472">Membrane</keyword>
<feature type="transmembrane region" description="Helical" evidence="5">
    <location>
        <begin position="309"/>
        <end position="331"/>
    </location>
</feature>
<dbReference type="InterPro" id="IPR020846">
    <property type="entry name" value="MFS_dom"/>
</dbReference>
<feature type="transmembrane region" description="Helical" evidence="5">
    <location>
        <begin position="428"/>
        <end position="447"/>
    </location>
</feature>
<feature type="transmembrane region" description="Helical" evidence="5">
    <location>
        <begin position="59"/>
        <end position="80"/>
    </location>
</feature>
<dbReference type="InterPro" id="IPR011701">
    <property type="entry name" value="MFS"/>
</dbReference>
<proteinExistence type="predicted"/>
<dbReference type="AlphaFoldDB" id="A0A6G7XHX2"/>
<dbReference type="Pfam" id="PF07690">
    <property type="entry name" value="MFS_1"/>
    <property type="match status" value="1"/>
</dbReference>
<dbReference type="CDD" id="cd17365">
    <property type="entry name" value="MFS_PcaK_like"/>
    <property type="match status" value="1"/>
</dbReference>
<keyword evidence="8" id="KW-1185">Reference proteome</keyword>
<evidence type="ECO:0000256" key="5">
    <source>
        <dbReference type="SAM" id="Phobius"/>
    </source>
</evidence>
<evidence type="ECO:0000256" key="2">
    <source>
        <dbReference type="ARBA" id="ARBA00022692"/>
    </source>
</evidence>
<evidence type="ECO:0000313" key="7">
    <source>
        <dbReference type="EMBL" id="QIK63968.1"/>
    </source>
</evidence>
<feature type="transmembrane region" description="Helical" evidence="5">
    <location>
        <begin position="397"/>
        <end position="416"/>
    </location>
</feature>
<dbReference type="KEGG" id="lvi:G7068_12755"/>
<sequence length="465" mass="49687">MSTTEKTATTTRWPIPRRVTLGVLVCCWFATLSEGYDIGVLGVIIPALKTYAPWGPPDPLQLGGLAAYALVGMLIGALVIGTLSDRFGRKNMLLVSMALYTLTQLGAALATTPDMFGLYRLIGGLGMGGVIPVAAAMTIEFSEPKRRSLNYGFMFSAYSLGIVVAALVGTAIFAQFPPTVGETVIVENQEVWRWIVGLGAIPVLLIPVIAFLLPESLESLEARGMHDRAKKLAEKLGISPYVSADTAPKEGVATQAPWQRVLSLLFSLRYLSSTIPLWIALFCGMLLVYGLNNWLPNVMREAGYEMGQALTFLLVFSLSAAVGGLILGALADRFGQRVVLIVFYLIGGVACVLMMFPHSLVLTMTLVGLAGIGSISTSLVLTGYIADYYPGFMRATATGWALSFARIGAILGPVVGGWLSSMKVSTEWNFITFGIVALVAAFAVALIPRKTPFEEPAAAQRTPSS</sequence>
<dbReference type="EMBL" id="CP049863">
    <property type="protein sequence ID" value="QIK63968.1"/>
    <property type="molecule type" value="Genomic_DNA"/>
</dbReference>
<dbReference type="GO" id="GO:0046943">
    <property type="term" value="F:carboxylic acid transmembrane transporter activity"/>
    <property type="evidence" value="ECO:0007669"/>
    <property type="project" value="TreeGrafter"/>
</dbReference>
<gene>
    <name evidence="7" type="ORF">G7068_12755</name>
</gene>
<feature type="transmembrane region" description="Helical" evidence="5">
    <location>
        <begin position="151"/>
        <end position="174"/>
    </location>
</feature>
<evidence type="ECO:0000256" key="1">
    <source>
        <dbReference type="ARBA" id="ARBA00004651"/>
    </source>
</evidence>
<name>A0A6G7XHX2_9MICO</name>
<comment type="subcellular location">
    <subcellularLocation>
        <location evidence="1">Cell membrane</location>
        <topology evidence="1">Multi-pass membrane protein</topology>
    </subcellularLocation>
</comment>
<keyword evidence="3 5" id="KW-1133">Transmembrane helix</keyword>
<keyword evidence="2 5" id="KW-0812">Transmembrane</keyword>
<dbReference type="RefSeq" id="WP_166292308.1">
    <property type="nucleotide sequence ID" value="NZ_CP049863.1"/>
</dbReference>
<dbReference type="GO" id="GO:0005886">
    <property type="term" value="C:plasma membrane"/>
    <property type="evidence" value="ECO:0007669"/>
    <property type="project" value="UniProtKB-SubCell"/>
</dbReference>
<dbReference type="PANTHER" id="PTHR23508:SF10">
    <property type="entry name" value="CARBOXYLIC ACID TRANSPORTER PROTEIN HOMOLOG"/>
    <property type="match status" value="1"/>
</dbReference>
<accession>A0A6G7XHX2</accession>